<protein>
    <recommendedName>
        <fullName evidence="9">NAD-dependent protein deacetylase</fullName>
        <ecNumber evidence="9">2.3.1.286</ecNumber>
    </recommendedName>
</protein>
<evidence type="ECO:0000256" key="7">
    <source>
        <dbReference type="ARBA" id="ARBA00048378"/>
    </source>
</evidence>
<reference evidence="15" key="1">
    <citation type="submission" date="2025-04" db="UniProtKB">
        <authorList>
            <consortium name="RefSeq"/>
        </authorList>
    </citation>
    <scope>IDENTIFICATION</scope>
    <source>
        <tissue evidence="15">Whole insect</tissue>
    </source>
</reference>
<evidence type="ECO:0000256" key="2">
    <source>
        <dbReference type="ARBA" id="ARBA00006924"/>
    </source>
</evidence>
<keyword evidence="3 9" id="KW-0808">Transferase</keyword>
<dbReference type="InterPro" id="IPR029035">
    <property type="entry name" value="DHS-like_NAD/FAD-binding_dom"/>
</dbReference>
<dbReference type="GeneID" id="114329830"/>
<dbReference type="Pfam" id="PF02146">
    <property type="entry name" value="SIR2"/>
    <property type="match status" value="1"/>
</dbReference>
<dbReference type="Gene3D" id="3.30.1600.10">
    <property type="entry name" value="SIR2/SIRT2 'Small Domain"/>
    <property type="match status" value="1"/>
</dbReference>
<feature type="binding site" evidence="10">
    <location>
        <position position="199"/>
    </location>
    <ligand>
        <name>Zn(2+)</name>
        <dbReference type="ChEBI" id="CHEBI:29105"/>
    </ligand>
</feature>
<feature type="compositionally biased region" description="Basic and acidic residues" evidence="11">
    <location>
        <begin position="361"/>
        <end position="373"/>
    </location>
</feature>
<sequence>MSTKEEQDTPPNQTQESEEHSASGSSSEDEQEENMEHLRRFFAEKLNFSKAEDKEKVKVLNDVSIDGIVNYINEKNCKNIITMAGAGISTSAGIPDFRSPGTGLYHNLQKYNLPHPQAIFELDFFHNNPKPFFELAKELYPGTFKPTLCHYFVKMLDEKGLLLRHYTQNIDTLERVAGIHEDKIVEAHGTFHRGHCLKCREEYSQDWMKEIIFKDEIPSCEKCSGVVKPDIIFFGEVLPTKFYNGLKTDYSKCDLLIIIGTSLAVQPFASLVDRVEDHVPRILINREKAGHRSSIMTMLGMGGGLNFDSKDNTRDVCWLGDCDEGCLLFAEKLGWGDELRQRVKEEHEKIDKVNEKVNVTKKPDSEGKQLPKL</sequence>
<dbReference type="PANTHER" id="PTHR11085:SF6">
    <property type="entry name" value="NAD-DEPENDENT PROTEIN DEACETYLASE SIRTUIN-2"/>
    <property type="match status" value="1"/>
</dbReference>
<name>A0A6P7FPL2_DIAVI</name>
<feature type="active site" description="Proton acceptor" evidence="10">
    <location>
        <position position="188"/>
    </location>
</feature>
<evidence type="ECO:0000256" key="4">
    <source>
        <dbReference type="ARBA" id="ARBA00022723"/>
    </source>
</evidence>
<gene>
    <name evidence="15" type="primary">LOC114329830</name>
</gene>
<evidence type="ECO:0000256" key="1">
    <source>
        <dbReference type="ARBA" id="ARBA00001947"/>
    </source>
</evidence>
<dbReference type="CDD" id="cd01408">
    <property type="entry name" value="SIRT1"/>
    <property type="match status" value="1"/>
</dbReference>
<dbReference type="OrthoDB" id="420264at2759"/>
<comment type="catalytic activity">
    <reaction evidence="7">
        <text>N(6)-hexadecanoyl-L-lysyl-[protein] + NAD(+) + H2O = 2''-O-hexadecanoyl-ADP-D-ribose + nicotinamide + L-lysyl-[protein]</text>
        <dbReference type="Rhea" id="RHEA:70563"/>
        <dbReference type="Rhea" id="RHEA-COMP:9752"/>
        <dbReference type="Rhea" id="RHEA-COMP:14175"/>
        <dbReference type="ChEBI" id="CHEBI:15377"/>
        <dbReference type="ChEBI" id="CHEBI:17154"/>
        <dbReference type="ChEBI" id="CHEBI:29969"/>
        <dbReference type="ChEBI" id="CHEBI:57540"/>
        <dbReference type="ChEBI" id="CHEBI:138936"/>
        <dbReference type="ChEBI" id="CHEBI:189673"/>
    </reaction>
    <physiologicalReaction direction="left-to-right" evidence="7">
        <dbReference type="Rhea" id="RHEA:70564"/>
    </physiologicalReaction>
</comment>
<feature type="region of interest" description="Disordered" evidence="11">
    <location>
        <begin position="354"/>
        <end position="373"/>
    </location>
</feature>
<organism evidence="15">
    <name type="scientific">Diabrotica virgifera virgifera</name>
    <name type="common">western corn rootworm</name>
    <dbReference type="NCBI Taxonomy" id="50390"/>
    <lineage>
        <taxon>Eukaryota</taxon>
        <taxon>Metazoa</taxon>
        <taxon>Ecdysozoa</taxon>
        <taxon>Arthropoda</taxon>
        <taxon>Hexapoda</taxon>
        <taxon>Insecta</taxon>
        <taxon>Pterygota</taxon>
        <taxon>Neoptera</taxon>
        <taxon>Endopterygota</taxon>
        <taxon>Coleoptera</taxon>
        <taxon>Polyphaga</taxon>
        <taxon>Cucujiformia</taxon>
        <taxon>Chrysomeloidea</taxon>
        <taxon>Chrysomelidae</taxon>
        <taxon>Galerucinae</taxon>
        <taxon>Diabroticina</taxon>
        <taxon>Diabroticites</taxon>
        <taxon>Diabrotica</taxon>
    </lineage>
</organism>
<dbReference type="InterPro" id="IPR003000">
    <property type="entry name" value="Sirtuin"/>
</dbReference>
<dbReference type="InParanoid" id="A0A6P7FPL2"/>
<reference evidence="13" key="2">
    <citation type="submission" date="2025-05" db="UniProtKB">
        <authorList>
            <consortium name="EnsemblMetazoa"/>
        </authorList>
    </citation>
    <scope>IDENTIFICATION</scope>
</reference>
<feature type="region of interest" description="Disordered" evidence="11">
    <location>
        <begin position="1"/>
        <end position="36"/>
    </location>
</feature>
<accession>A0A6P7FPL2</accession>
<evidence type="ECO:0000256" key="3">
    <source>
        <dbReference type="ARBA" id="ARBA00022679"/>
    </source>
</evidence>
<dbReference type="GO" id="GO:0005634">
    <property type="term" value="C:nucleus"/>
    <property type="evidence" value="ECO:0007669"/>
    <property type="project" value="TreeGrafter"/>
</dbReference>
<evidence type="ECO:0000259" key="12">
    <source>
        <dbReference type="PROSITE" id="PS50305"/>
    </source>
</evidence>
<feature type="binding site" evidence="10">
    <location>
        <position position="223"/>
    </location>
    <ligand>
        <name>Zn(2+)</name>
        <dbReference type="ChEBI" id="CHEBI:29105"/>
    </ligand>
</feature>
<dbReference type="PROSITE" id="PS50305">
    <property type="entry name" value="SIRTUIN"/>
    <property type="match status" value="1"/>
</dbReference>
<dbReference type="InterPro" id="IPR050134">
    <property type="entry name" value="NAD-dep_sirtuin_deacylases"/>
</dbReference>
<evidence type="ECO:0000313" key="14">
    <source>
        <dbReference type="Proteomes" id="UP001652700"/>
    </source>
</evidence>
<dbReference type="InterPro" id="IPR026590">
    <property type="entry name" value="Ssirtuin_cat_dom"/>
</dbReference>
<proteinExistence type="inferred from homology"/>
<keyword evidence="14" id="KW-1185">Reference proteome</keyword>
<evidence type="ECO:0000313" key="13">
    <source>
        <dbReference type="EnsemblMetazoa" id="XP_028134890.1"/>
    </source>
</evidence>
<feature type="binding site" evidence="10">
    <location>
        <position position="220"/>
    </location>
    <ligand>
        <name>Zn(2+)</name>
        <dbReference type="ChEBI" id="CHEBI:29105"/>
    </ligand>
</feature>
<feature type="binding site" evidence="10">
    <location>
        <position position="196"/>
    </location>
    <ligand>
        <name>Zn(2+)</name>
        <dbReference type="ChEBI" id="CHEBI:29105"/>
    </ligand>
</feature>
<evidence type="ECO:0000256" key="11">
    <source>
        <dbReference type="SAM" id="MobiDB-lite"/>
    </source>
</evidence>
<dbReference type="GO" id="GO:0070403">
    <property type="term" value="F:NAD+ binding"/>
    <property type="evidence" value="ECO:0007669"/>
    <property type="project" value="InterPro"/>
</dbReference>
<dbReference type="FunCoup" id="A0A6P7FPL2">
    <property type="interactions" value="1871"/>
</dbReference>
<dbReference type="KEGG" id="dvv:114329830"/>
<dbReference type="InterPro" id="IPR017328">
    <property type="entry name" value="Sirtuin_class_I"/>
</dbReference>
<comment type="catalytic activity">
    <reaction evidence="8">
        <text>N(6)-tetradecanoyl-L-lysyl-[protein] + NAD(+) + H2O = 2''-O-tetradecanoyl-ADP-D-ribose + nicotinamide + L-lysyl-[protein]</text>
        <dbReference type="Rhea" id="RHEA:70567"/>
        <dbReference type="Rhea" id="RHEA-COMP:9752"/>
        <dbReference type="Rhea" id="RHEA-COMP:15437"/>
        <dbReference type="ChEBI" id="CHEBI:15377"/>
        <dbReference type="ChEBI" id="CHEBI:17154"/>
        <dbReference type="ChEBI" id="CHEBI:29969"/>
        <dbReference type="ChEBI" id="CHEBI:57540"/>
        <dbReference type="ChEBI" id="CHEBI:141129"/>
        <dbReference type="ChEBI" id="CHEBI:189674"/>
    </reaction>
    <physiologicalReaction direction="left-to-right" evidence="8">
        <dbReference type="Rhea" id="RHEA:70568"/>
    </physiologicalReaction>
</comment>
<dbReference type="GO" id="GO:0017136">
    <property type="term" value="F:histone deacetylase activity, NAD-dependent"/>
    <property type="evidence" value="ECO:0007669"/>
    <property type="project" value="TreeGrafter"/>
</dbReference>
<dbReference type="EC" id="2.3.1.286" evidence="9"/>
<keyword evidence="5 9" id="KW-0862">Zinc</keyword>
<feature type="domain" description="Deacetylase sirtuin-type" evidence="12">
    <location>
        <begin position="58"/>
        <end position="336"/>
    </location>
</feature>
<dbReference type="RefSeq" id="XP_028134890.1">
    <property type="nucleotide sequence ID" value="XM_028279089.1"/>
</dbReference>
<dbReference type="AlphaFoldDB" id="A0A6P7FPL2"/>
<evidence type="ECO:0000256" key="6">
    <source>
        <dbReference type="ARBA" id="ARBA00023027"/>
    </source>
</evidence>
<evidence type="ECO:0000256" key="10">
    <source>
        <dbReference type="PROSITE-ProRule" id="PRU00236"/>
    </source>
</evidence>
<dbReference type="InterPro" id="IPR026591">
    <property type="entry name" value="Sirtuin_cat_small_dom_sf"/>
</dbReference>
<dbReference type="EnsemblMetazoa" id="XM_028279089.2">
    <property type="protein sequence ID" value="XP_028134890.1"/>
    <property type="gene ID" value="LOC114329830"/>
</dbReference>
<keyword evidence="6 9" id="KW-0520">NAD</keyword>
<dbReference type="SUPFAM" id="SSF52467">
    <property type="entry name" value="DHS-like NAD/FAD-binding domain"/>
    <property type="match status" value="1"/>
</dbReference>
<dbReference type="PIRSF" id="PIRSF037938">
    <property type="entry name" value="SIR2_euk"/>
    <property type="match status" value="1"/>
</dbReference>
<evidence type="ECO:0000313" key="15">
    <source>
        <dbReference type="RefSeq" id="XP_028134890.1"/>
    </source>
</evidence>
<keyword evidence="4 9" id="KW-0479">Metal-binding</keyword>
<dbReference type="PANTHER" id="PTHR11085">
    <property type="entry name" value="NAD-DEPENDENT PROTEIN DEACYLASE SIRTUIN-5, MITOCHONDRIAL-RELATED"/>
    <property type="match status" value="1"/>
</dbReference>
<comment type="similarity">
    <text evidence="2 9">Belongs to the sirtuin family. Class I subfamily.</text>
</comment>
<evidence type="ECO:0000256" key="8">
    <source>
        <dbReference type="ARBA" id="ARBA00048905"/>
    </source>
</evidence>
<comment type="catalytic activity">
    <reaction evidence="9">
        <text>N(6)-acetyl-L-lysyl-[protein] + NAD(+) + H2O = 2''-O-acetyl-ADP-D-ribose + nicotinamide + L-lysyl-[protein]</text>
        <dbReference type="Rhea" id="RHEA:43636"/>
        <dbReference type="Rhea" id="RHEA-COMP:9752"/>
        <dbReference type="Rhea" id="RHEA-COMP:10731"/>
        <dbReference type="ChEBI" id="CHEBI:15377"/>
        <dbReference type="ChEBI" id="CHEBI:17154"/>
        <dbReference type="ChEBI" id="CHEBI:29969"/>
        <dbReference type="ChEBI" id="CHEBI:57540"/>
        <dbReference type="ChEBI" id="CHEBI:61930"/>
        <dbReference type="ChEBI" id="CHEBI:83767"/>
        <dbReference type="EC" id="2.3.1.286"/>
    </reaction>
</comment>
<evidence type="ECO:0000256" key="5">
    <source>
        <dbReference type="ARBA" id="ARBA00022833"/>
    </source>
</evidence>
<evidence type="ECO:0000256" key="9">
    <source>
        <dbReference type="PIRNR" id="PIRNR037938"/>
    </source>
</evidence>
<dbReference type="Proteomes" id="UP001652700">
    <property type="component" value="Unplaced"/>
</dbReference>
<comment type="cofactor">
    <cofactor evidence="1 9">
        <name>Zn(2+)</name>
        <dbReference type="ChEBI" id="CHEBI:29105"/>
    </cofactor>
</comment>
<dbReference type="Gene3D" id="3.40.50.1220">
    <property type="entry name" value="TPP-binding domain"/>
    <property type="match status" value="1"/>
</dbReference>
<dbReference type="GO" id="GO:0046872">
    <property type="term" value="F:metal ion binding"/>
    <property type="evidence" value="ECO:0007669"/>
    <property type="project" value="UniProtKB-KW"/>
</dbReference>